<name>A0A1H8XWA1_9FIRM</name>
<feature type="transmembrane region" description="Helical" evidence="7">
    <location>
        <begin position="180"/>
        <end position="201"/>
    </location>
</feature>
<organism evidence="8 9">
    <name type="scientific">Propionispora vibrioides</name>
    <dbReference type="NCBI Taxonomy" id="112903"/>
    <lineage>
        <taxon>Bacteria</taxon>
        <taxon>Bacillati</taxon>
        <taxon>Bacillota</taxon>
        <taxon>Negativicutes</taxon>
        <taxon>Selenomonadales</taxon>
        <taxon>Sporomusaceae</taxon>
        <taxon>Propionispora</taxon>
    </lineage>
</organism>
<keyword evidence="5 7" id="KW-1133">Transmembrane helix</keyword>
<reference evidence="8 9" key="1">
    <citation type="submission" date="2016-10" db="EMBL/GenBank/DDBJ databases">
        <authorList>
            <person name="de Groot N.N."/>
        </authorList>
    </citation>
    <scope>NUCLEOTIDE SEQUENCE [LARGE SCALE GENOMIC DNA]</scope>
    <source>
        <strain evidence="8 9">DSM 13305</strain>
    </source>
</reference>
<accession>A0A1H8XWA1</accession>
<gene>
    <name evidence="8" type="ORF">SAMN04490178_13142</name>
</gene>
<feature type="transmembrane region" description="Helical" evidence="7">
    <location>
        <begin position="70"/>
        <end position="97"/>
    </location>
</feature>
<dbReference type="Pfam" id="PF01891">
    <property type="entry name" value="CbiM"/>
    <property type="match status" value="1"/>
</dbReference>
<keyword evidence="4 7" id="KW-0812">Transmembrane</keyword>
<dbReference type="EMBL" id="FODY01000031">
    <property type="protein sequence ID" value="SEP44106.1"/>
    <property type="molecule type" value="Genomic_DNA"/>
</dbReference>
<dbReference type="Proteomes" id="UP000198847">
    <property type="component" value="Unassembled WGS sequence"/>
</dbReference>
<evidence type="ECO:0000256" key="7">
    <source>
        <dbReference type="SAM" id="Phobius"/>
    </source>
</evidence>
<comment type="subcellular location">
    <subcellularLocation>
        <location evidence="1">Cell membrane</location>
        <topology evidence="1">Multi-pass membrane protein</topology>
    </subcellularLocation>
</comment>
<dbReference type="PANTHER" id="PTHR34229:SF1">
    <property type="entry name" value="METAL TRANSPORT PROTEIN HI_1621-RELATED"/>
    <property type="match status" value="1"/>
</dbReference>
<keyword evidence="2" id="KW-0813">Transport</keyword>
<evidence type="ECO:0000313" key="8">
    <source>
        <dbReference type="EMBL" id="SEP44106.1"/>
    </source>
</evidence>
<keyword evidence="3" id="KW-1003">Cell membrane</keyword>
<dbReference type="GO" id="GO:0000041">
    <property type="term" value="P:transition metal ion transport"/>
    <property type="evidence" value="ECO:0007669"/>
    <property type="project" value="InterPro"/>
</dbReference>
<evidence type="ECO:0000256" key="5">
    <source>
        <dbReference type="ARBA" id="ARBA00022989"/>
    </source>
</evidence>
<dbReference type="STRING" id="112903.SAMN04490178_13142"/>
<dbReference type="NCBIfam" id="NF008873">
    <property type="entry name" value="PRK11909.1"/>
    <property type="match status" value="1"/>
</dbReference>
<proteinExistence type="predicted"/>
<evidence type="ECO:0000256" key="6">
    <source>
        <dbReference type="ARBA" id="ARBA00023136"/>
    </source>
</evidence>
<dbReference type="RefSeq" id="WP_091751302.1">
    <property type="nucleotide sequence ID" value="NZ_FODY01000031.1"/>
</dbReference>
<dbReference type="OrthoDB" id="5395048at2"/>
<feature type="transmembrane region" description="Helical" evidence="7">
    <location>
        <begin position="103"/>
        <end position="128"/>
    </location>
</feature>
<keyword evidence="6 7" id="KW-0472">Membrane</keyword>
<dbReference type="InterPro" id="IPR002751">
    <property type="entry name" value="CbiM/NikMN"/>
</dbReference>
<evidence type="ECO:0000256" key="3">
    <source>
        <dbReference type="ARBA" id="ARBA00022475"/>
    </source>
</evidence>
<feature type="transmembrane region" description="Helical" evidence="7">
    <location>
        <begin position="140"/>
        <end position="160"/>
    </location>
</feature>
<feature type="transmembrane region" description="Helical" evidence="7">
    <location>
        <begin position="7"/>
        <end position="25"/>
    </location>
</feature>
<feature type="transmembrane region" description="Helical" evidence="7">
    <location>
        <begin position="37"/>
        <end position="58"/>
    </location>
</feature>
<evidence type="ECO:0000256" key="2">
    <source>
        <dbReference type="ARBA" id="ARBA00022448"/>
    </source>
</evidence>
<protein>
    <submittedName>
        <fullName evidence="8">Cobalt/nickel transport system permease protein</fullName>
    </submittedName>
</protein>
<dbReference type="AlphaFoldDB" id="A0A1H8XWA1"/>
<evidence type="ECO:0000313" key="9">
    <source>
        <dbReference type="Proteomes" id="UP000198847"/>
    </source>
</evidence>
<dbReference type="GO" id="GO:0005886">
    <property type="term" value="C:plasma membrane"/>
    <property type="evidence" value="ECO:0007669"/>
    <property type="project" value="UniProtKB-SubCell"/>
</dbReference>
<evidence type="ECO:0000256" key="4">
    <source>
        <dbReference type="ARBA" id="ARBA00022692"/>
    </source>
</evidence>
<keyword evidence="9" id="KW-1185">Reference proteome</keyword>
<evidence type="ECO:0000256" key="1">
    <source>
        <dbReference type="ARBA" id="ARBA00004651"/>
    </source>
</evidence>
<sequence length="236" mass="24937">MHIPDGYLSPSTCAVFTAAMLPFWYRASAKLKETVEAAQAPFIAMGAIFVFLVMMFNVPIPDGTTAHATGAALMAIVFGPWIAVIVVSVALFIQALVFGDGGILAFGANAFNMAVVLPFVSYFVYMALSRNAALHSARRIFAASAAGYIGINVAAFMASLEFGVQPMLFHTPDGTPLYCPYGLAVAVPAMLFAHLLVAGFVEGAVTGLALKYILRDSAHFVLTRLPGRSPEEAGHG</sequence>
<dbReference type="Gene3D" id="1.10.1760.20">
    <property type="match status" value="1"/>
</dbReference>
<dbReference type="PANTHER" id="PTHR34229">
    <property type="entry name" value="METAL TRANSPORT PROTEIN HI_1621-RELATED"/>
    <property type="match status" value="1"/>
</dbReference>